<dbReference type="AlphaFoldDB" id="A0A2K8KXW1"/>
<dbReference type="SUPFAM" id="SSF52172">
    <property type="entry name" value="CheY-like"/>
    <property type="match status" value="1"/>
</dbReference>
<keyword evidence="5" id="KW-0129">CBS domain</keyword>
<dbReference type="Pfam" id="PF00072">
    <property type="entry name" value="Response_reg"/>
    <property type="match status" value="1"/>
</dbReference>
<dbReference type="PROSITE" id="PS50110">
    <property type="entry name" value="RESPONSE_REGULATORY"/>
    <property type="match status" value="1"/>
</dbReference>
<dbReference type="EC" id="2.7.13.3" evidence="2"/>
<evidence type="ECO:0000259" key="8">
    <source>
        <dbReference type="PROSITE" id="PS50112"/>
    </source>
</evidence>
<dbReference type="SUPFAM" id="SSF55874">
    <property type="entry name" value="ATPase domain of HSP90 chaperone/DNA topoisomerase II/histidine kinase"/>
    <property type="match status" value="1"/>
</dbReference>
<dbReference type="InterPro" id="IPR036097">
    <property type="entry name" value="HisK_dim/P_sf"/>
</dbReference>
<dbReference type="InterPro" id="IPR005467">
    <property type="entry name" value="His_kinase_dom"/>
</dbReference>
<evidence type="ECO:0000256" key="5">
    <source>
        <dbReference type="PROSITE-ProRule" id="PRU00703"/>
    </source>
</evidence>
<dbReference type="GO" id="GO:0000155">
    <property type="term" value="F:phosphorelay sensor kinase activity"/>
    <property type="evidence" value="ECO:0007669"/>
    <property type="project" value="InterPro"/>
</dbReference>
<feature type="domain" description="CBS" evidence="10">
    <location>
        <begin position="7"/>
        <end position="62"/>
    </location>
</feature>
<dbReference type="InterPro" id="IPR035965">
    <property type="entry name" value="PAS-like_dom_sf"/>
</dbReference>
<dbReference type="SMART" id="SM00086">
    <property type="entry name" value="PAC"/>
    <property type="match status" value="2"/>
</dbReference>
<feature type="domain" description="PAC" evidence="9">
    <location>
        <begin position="462"/>
        <end position="514"/>
    </location>
</feature>
<dbReference type="InterPro" id="IPR001610">
    <property type="entry name" value="PAC"/>
</dbReference>
<dbReference type="KEGG" id="maes:Ga0123461_1406"/>
<dbReference type="InterPro" id="IPR003661">
    <property type="entry name" value="HisK_dim/P_dom"/>
</dbReference>
<comment type="catalytic activity">
    <reaction evidence="1">
        <text>ATP + protein L-histidine = ADP + protein N-phospho-L-histidine.</text>
        <dbReference type="EC" id="2.7.13.3"/>
    </reaction>
</comment>
<organism evidence="11 12">
    <name type="scientific">Mariprofundus aestuarium</name>
    <dbReference type="NCBI Taxonomy" id="1921086"/>
    <lineage>
        <taxon>Bacteria</taxon>
        <taxon>Pseudomonadati</taxon>
        <taxon>Pseudomonadota</taxon>
        <taxon>Candidatius Mariprofundia</taxon>
        <taxon>Mariprofundales</taxon>
        <taxon>Mariprofundaceae</taxon>
        <taxon>Mariprofundus</taxon>
    </lineage>
</organism>
<dbReference type="InterPro" id="IPR011006">
    <property type="entry name" value="CheY-like_superfamily"/>
</dbReference>
<reference evidence="11 12" key="1">
    <citation type="submission" date="2016-12" db="EMBL/GenBank/DDBJ databases">
        <title>Isolation and genomic insights into novel planktonic Zetaproteobacteria from stratified waters of the Chesapeake Bay.</title>
        <authorList>
            <person name="McAllister S.M."/>
            <person name="Kato S."/>
            <person name="Chan C.S."/>
            <person name="Chiu B.K."/>
            <person name="Field E.K."/>
        </authorList>
    </citation>
    <scope>NUCLEOTIDE SEQUENCE [LARGE SCALE GENOMIC DNA]</scope>
    <source>
        <strain evidence="11 12">CP-5</strain>
    </source>
</reference>
<dbReference type="RefSeq" id="WP_100277667.1">
    <property type="nucleotide sequence ID" value="NZ_CP018799.1"/>
</dbReference>
<evidence type="ECO:0000256" key="1">
    <source>
        <dbReference type="ARBA" id="ARBA00000085"/>
    </source>
</evidence>
<dbReference type="Gene3D" id="1.10.287.130">
    <property type="match status" value="1"/>
</dbReference>
<feature type="domain" description="CBS" evidence="10">
    <location>
        <begin position="199"/>
        <end position="256"/>
    </location>
</feature>
<dbReference type="SUPFAM" id="SSF54631">
    <property type="entry name" value="CBS-domain pair"/>
    <property type="match status" value="2"/>
</dbReference>
<dbReference type="Pfam" id="PF02518">
    <property type="entry name" value="HATPase_c"/>
    <property type="match status" value="1"/>
</dbReference>
<evidence type="ECO:0000259" key="7">
    <source>
        <dbReference type="PROSITE" id="PS50110"/>
    </source>
</evidence>
<dbReference type="Gene3D" id="3.40.50.2300">
    <property type="match status" value="1"/>
</dbReference>
<dbReference type="CDD" id="cd00082">
    <property type="entry name" value="HisKA"/>
    <property type="match status" value="1"/>
</dbReference>
<dbReference type="CDD" id="cd00130">
    <property type="entry name" value="PAS"/>
    <property type="match status" value="2"/>
</dbReference>
<dbReference type="PROSITE" id="PS50113">
    <property type="entry name" value="PAC"/>
    <property type="match status" value="2"/>
</dbReference>
<gene>
    <name evidence="11" type="ORF">Ga0123461_1406</name>
</gene>
<dbReference type="SUPFAM" id="SSF55785">
    <property type="entry name" value="PYP-like sensor domain (PAS domain)"/>
    <property type="match status" value="2"/>
</dbReference>
<evidence type="ECO:0000313" key="11">
    <source>
        <dbReference type="EMBL" id="ATX79820.1"/>
    </source>
</evidence>
<dbReference type="SMART" id="SM00448">
    <property type="entry name" value="REC"/>
    <property type="match status" value="1"/>
</dbReference>
<dbReference type="Gene3D" id="3.30.565.10">
    <property type="entry name" value="Histidine kinase-like ATPase, C-terminal domain"/>
    <property type="match status" value="1"/>
</dbReference>
<dbReference type="InterPro" id="IPR004358">
    <property type="entry name" value="Sig_transdc_His_kin-like_C"/>
</dbReference>
<dbReference type="PROSITE" id="PS50112">
    <property type="entry name" value="PAS"/>
    <property type="match status" value="2"/>
</dbReference>
<accession>A0A2K8KXW1</accession>
<dbReference type="SMART" id="SM00091">
    <property type="entry name" value="PAS"/>
    <property type="match status" value="2"/>
</dbReference>
<feature type="domain" description="CBS" evidence="10">
    <location>
        <begin position="136"/>
        <end position="190"/>
    </location>
</feature>
<dbReference type="Pfam" id="PF13426">
    <property type="entry name" value="PAS_9"/>
    <property type="match status" value="2"/>
</dbReference>
<dbReference type="EMBL" id="CP018799">
    <property type="protein sequence ID" value="ATX79820.1"/>
    <property type="molecule type" value="Genomic_DNA"/>
</dbReference>
<evidence type="ECO:0000256" key="3">
    <source>
        <dbReference type="ARBA" id="ARBA00022553"/>
    </source>
</evidence>
<protein>
    <recommendedName>
        <fullName evidence="2">histidine kinase</fullName>
        <ecNumber evidence="2">2.7.13.3</ecNumber>
    </recommendedName>
</protein>
<dbReference type="InterPro" id="IPR046342">
    <property type="entry name" value="CBS_dom_sf"/>
</dbReference>
<proteinExistence type="predicted"/>
<dbReference type="NCBIfam" id="TIGR00229">
    <property type="entry name" value="sensory_box"/>
    <property type="match status" value="2"/>
</dbReference>
<feature type="domain" description="PAS" evidence="8">
    <location>
        <begin position="271"/>
        <end position="341"/>
    </location>
</feature>
<dbReference type="InterPro" id="IPR036890">
    <property type="entry name" value="HATPase_C_sf"/>
</dbReference>
<evidence type="ECO:0000313" key="12">
    <source>
        <dbReference type="Proteomes" id="UP000231701"/>
    </source>
</evidence>
<dbReference type="PRINTS" id="PR00344">
    <property type="entry name" value="BCTRLSENSOR"/>
</dbReference>
<keyword evidence="3 4" id="KW-0597">Phosphoprotein</keyword>
<dbReference type="PROSITE" id="PS51371">
    <property type="entry name" value="CBS"/>
    <property type="match status" value="4"/>
</dbReference>
<feature type="modified residue" description="4-aspartylphosphate" evidence="4">
    <location>
        <position position="824"/>
    </location>
</feature>
<feature type="domain" description="PAS" evidence="8">
    <location>
        <begin position="391"/>
        <end position="437"/>
    </location>
</feature>
<evidence type="ECO:0000259" key="6">
    <source>
        <dbReference type="PROSITE" id="PS50109"/>
    </source>
</evidence>
<name>A0A2K8KXW1_MARES</name>
<dbReference type="Gene3D" id="3.10.580.10">
    <property type="entry name" value="CBS-domain"/>
    <property type="match status" value="2"/>
</dbReference>
<dbReference type="InterPro" id="IPR001789">
    <property type="entry name" value="Sig_transdc_resp-reg_receiver"/>
</dbReference>
<dbReference type="Proteomes" id="UP000231701">
    <property type="component" value="Chromosome"/>
</dbReference>
<dbReference type="Pfam" id="PF00571">
    <property type="entry name" value="CBS"/>
    <property type="match status" value="4"/>
</dbReference>
<feature type="domain" description="PAC" evidence="9">
    <location>
        <begin position="343"/>
        <end position="394"/>
    </location>
</feature>
<dbReference type="PROSITE" id="PS50109">
    <property type="entry name" value="HIS_KIN"/>
    <property type="match status" value="1"/>
</dbReference>
<evidence type="ECO:0000256" key="4">
    <source>
        <dbReference type="PROSITE-ProRule" id="PRU00169"/>
    </source>
</evidence>
<feature type="domain" description="CBS" evidence="10">
    <location>
        <begin position="71"/>
        <end position="128"/>
    </location>
</feature>
<dbReference type="InterPro" id="IPR003594">
    <property type="entry name" value="HATPase_dom"/>
</dbReference>
<feature type="domain" description="Histidine kinase" evidence="6">
    <location>
        <begin position="527"/>
        <end position="752"/>
    </location>
</feature>
<evidence type="ECO:0000259" key="9">
    <source>
        <dbReference type="PROSITE" id="PS50113"/>
    </source>
</evidence>
<dbReference type="SMART" id="SM00387">
    <property type="entry name" value="HATPase_c"/>
    <property type="match status" value="1"/>
</dbReference>
<evidence type="ECO:0000259" key="10">
    <source>
        <dbReference type="PROSITE" id="PS51371"/>
    </source>
</evidence>
<feature type="domain" description="Response regulatory" evidence="7">
    <location>
        <begin position="773"/>
        <end position="889"/>
    </location>
</feature>
<dbReference type="PANTHER" id="PTHR43065">
    <property type="entry name" value="SENSOR HISTIDINE KINASE"/>
    <property type="match status" value="1"/>
</dbReference>
<dbReference type="Gene3D" id="3.30.450.20">
    <property type="entry name" value="PAS domain"/>
    <property type="match status" value="2"/>
</dbReference>
<dbReference type="InterPro" id="IPR000700">
    <property type="entry name" value="PAS-assoc_C"/>
</dbReference>
<dbReference type="InterPro" id="IPR000014">
    <property type="entry name" value="PAS"/>
</dbReference>
<evidence type="ECO:0000256" key="2">
    <source>
        <dbReference type="ARBA" id="ARBA00012438"/>
    </source>
</evidence>
<dbReference type="OrthoDB" id="5293352at2"/>
<dbReference type="SUPFAM" id="SSF47384">
    <property type="entry name" value="Homodimeric domain of signal transducing histidine kinase"/>
    <property type="match status" value="1"/>
</dbReference>
<dbReference type="PANTHER" id="PTHR43065:SF42">
    <property type="entry name" value="TWO-COMPONENT SENSOR PPRA"/>
    <property type="match status" value="1"/>
</dbReference>
<keyword evidence="12" id="KW-1185">Reference proteome</keyword>
<dbReference type="SMART" id="SM00116">
    <property type="entry name" value="CBS"/>
    <property type="match status" value="4"/>
</dbReference>
<dbReference type="CDD" id="cd17546">
    <property type="entry name" value="REC_hyHK_CKI1_RcsC-like"/>
    <property type="match status" value="1"/>
</dbReference>
<dbReference type="InterPro" id="IPR000644">
    <property type="entry name" value="CBS_dom"/>
</dbReference>
<dbReference type="SMART" id="SM00388">
    <property type="entry name" value="HisKA"/>
    <property type="match status" value="1"/>
</dbReference>
<sequence length="890" mass="98103">MQIREIMTTSAITVHPESSVAEAVELLSSHRIGFIIVSSDHQPEGILTEGDIVRMASEGLDIHQEKVGEHMSSPVFSVKEESNVFHAYDELVQRKLRHLAVVNEANHLTGVLTMSNFISGMGVEHVTELQTIGEVMLPNPVTVTEEMPLTDVVASMSRNKHAMLAYSENGVSGILTSRDITRLQRENIDFSAMKMTDVMTSPVYSIAATAFVPEASVLMRRHNLRHLAVTDDRGRFAGLLTISDLARCIERKYIDFLRSVVLDLEKNFKTKPSEHMALFEYNPNAVLSFNEAGHVADANPASILLTGYSRQDLLRMGLSDLIPESEIEKMLDAFKQAESGQPGSLQTQLACKSGRKVTIYLSLVPIIIDGKQSGTFAVMHDITERCKTEARLRKLSQALEQTAEAIIITDTSANIEFANEAMGQLYNSKAAELCGRSFAALISMGATFDEEVLATVLSGNKWKQELKLYRSDGSDLPVILSCAPVFSSGGKVTHIVAAFEDLSGRRAMEEKLQYSQKMEAVGTLAGGIAHEFNNYLASVTGNLYLLKKRLQEDADLIHRISSLEKESYKAASLIQQLLTFSRQDSAEKKVFSLPDLIFETQNLSQVAVSENISVKWDISSEYLPVYGSKHQIHQILINLLNNARDAVEHLEAPEISVSLGCLGDDDSLRLRHPEFGSGSYAKLTVADNGYGIKPEHLNSIFDPFFTTKPLNQGTGLGLAMVYGAIHSHGGIIDVSSSPGQGSMFSILLPMNKSIPVMEKQFQATVGKEKKAVCVLLADDELTVREVAKELLENLGYEVIEAENGHAAVELFERNRDKVSIAMLDMVMPKMNGVQAATRMRDLNPELPIVFITGYDRERVLADVEGWEGIKIMSKPCHPEDLSMAIRGLLN</sequence>